<comment type="caution">
    <text evidence="1">The sequence shown here is derived from an EMBL/GenBank/DDBJ whole genome shotgun (WGS) entry which is preliminary data.</text>
</comment>
<evidence type="ECO:0000313" key="1">
    <source>
        <dbReference type="EMBL" id="KFE52419.1"/>
    </source>
</evidence>
<dbReference type="AlphaFoldDB" id="A0A085VAF6"/>
<evidence type="ECO:0000313" key="2">
    <source>
        <dbReference type="Proteomes" id="UP000028643"/>
    </source>
</evidence>
<reference evidence="1 2" key="1">
    <citation type="submission" date="2014-07" db="EMBL/GenBank/DDBJ databases">
        <title>Draft Genome Sequences of Environmental Pseudomonas syringae strains.</title>
        <authorList>
            <person name="Baltrus D.A."/>
            <person name="Berge O."/>
            <person name="Morris C."/>
        </authorList>
    </citation>
    <scope>NUCLEOTIDE SEQUENCE [LARGE SCALE GENOMIC DNA]</scope>
    <source>
        <strain evidence="1 2">CEB003</strain>
    </source>
</reference>
<accession>A0A085VAF6</accession>
<protein>
    <submittedName>
        <fullName evidence="1">Uncharacterized protein</fullName>
    </submittedName>
</protein>
<proteinExistence type="predicted"/>
<organism evidence="1 2">
    <name type="scientific">Pseudomonas syringae</name>
    <dbReference type="NCBI Taxonomy" id="317"/>
    <lineage>
        <taxon>Bacteria</taxon>
        <taxon>Pseudomonadati</taxon>
        <taxon>Pseudomonadota</taxon>
        <taxon>Gammaproteobacteria</taxon>
        <taxon>Pseudomonadales</taxon>
        <taxon>Pseudomonadaceae</taxon>
        <taxon>Pseudomonas</taxon>
    </lineage>
</organism>
<dbReference type="PATRIC" id="fig|317.174.peg.1690"/>
<sequence>MANYNRQAHTPSESILYRCGKSWFTKVHRPDQARGSFHAPQIPARQKASPVQYPNDLRFWSLGVVQEQHADRAYQSAALISVKTFWDYWELAQNLLKLMPRVKAILARYALRLVLENLVRHIYRLRY</sequence>
<dbReference type="EMBL" id="JPQT01000097">
    <property type="protein sequence ID" value="KFE52419.1"/>
    <property type="molecule type" value="Genomic_DNA"/>
</dbReference>
<gene>
    <name evidence="1" type="ORF">IV02_08275</name>
</gene>
<dbReference type="Proteomes" id="UP000028643">
    <property type="component" value="Unassembled WGS sequence"/>
</dbReference>
<name>A0A085VAF6_PSESX</name>